<keyword evidence="2" id="KW-1185">Reference proteome</keyword>
<name>A0A255ZIU7_9FLAO</name>
<sequence length="67" mass="7631">LISGFSARDLASTFAFSRGVLSESETMPDIVLVWEKDSWIEKRKRQKSTFDIKTRLSSGRGEKSLHI</sequence>
<comment type="caution">
    <text evidence="1">The sequence shown here is derived from an EMBL/GenBank/DDBJ whole genome shotgun (WGS) entry which is preliminary data.</text>
</comment>
<reference evidence="1 2" key="1">
    <citation type="submission" date="2017-07" db="EMBL/GenBank/DDBJ databases">
        <title>Flavobacterium cyanobacteriorum sp. nov., isolated from cyanobacterial aggregates in a eutrophic lake.</title>
        <authorList>
            <person name="Cai H."/>
        </authorList>
    </citation>
    <scope>NUCLEOTIDE SEQUENCE [LARGE SCALE GENOMIC DNA]</scope>
    <source>
        <strain evidence="1 2">TH167</strain>
    </source>
</reference>
<gene>
    <name evidence="1" type="ORF">CHX27_12955</name>
</gene>
<evidence type="ECO:0000313" key="2">
    <source>
        <dbReference type="Proteomes" id="UP000216035"/>
    </source>
</evidence>
<proteinExistence type="predicted"/>
<protein>
    <submittedName>
        <fullName evidence="1">Uncharacterized protein</fullName>
    </submittedName>
</protein>
<evidence type="ECO:0000313" key="1">
    <source>
        <dbReference type="EMBL" id="OYQ41487.1"/>
    </source>
</evidence>
<accession>A0A255ZIU7</accession>
<dbReference type="AlphaFoldDB" id="A0A255ZIU7"/>
<feature type="non-terminal residue" evidence="1">
    <location>
        <position position="1"/>
    </location>
</feature>
<organism evidence="1 2">
    <name type="scientific">Flavobacterium aurantiibacter</name>
    <dbReference type="NCBI Taxonomy" id="2023067"/>
    <lineage>
        <taxon>Bacteria</taxon>
        <taxon>Pseudomonadati</taxon>
        <taxon>Bacteroidota</taxon>
        <taxon>Flavobacteriia</taxon>
        <taxon>Flavobacteriales</taxon>
        <taxon>Flavobacteriaceae</taxon>
        <taxon>Flavobacterium</taxon>
    </lineage>
</organism>
<dbReference type="EMBL" id="NOXX01000219">
    <property type="protein sequence ID" value="OYQ41487.1"/>
    <property type="molecule type" value="Genomic_DNA"/>
</dbReference>
<dbReference type="Proteomes" id="UP000216035">
    <property type="component" value="Unassembled WGS sequence"/>
</dbReference>